<dbReference type="Proteomes" id="UP000314294">
    <property type="component" value="Unassembled WGS sequence"/>
</dbReference>
<feature type="compositionally biased region" description="Polar residues" evidence="1">
    <location>
        <begin position="75"/>
        <end position="87"/>
    </location>
</feature>
<evidence type="ECO:0000313" key="2">
    <source>
        <dbReference type="EMBL" id="TNN49680.1"/>
    </source>
</evidence>
<organism evidence="2 3">
    <name type="scientific">Liparis tanakae</name>
    <name type="common">Tanaka's snailfish</name>
    <dbReference type="NCBI Taxonomy" id="230148"/>
    <lineage>
        <taxon>Eukaryota</taxon>
        <taxon>Metazoa</taxon>
        <taxon>Chordata</taxon>
        <taxon>Craniata</taxon>
        <taxon>Vertebrata</taxon>
        <taxon>Euteleostomi</taxon>
        <taxon>Actinopterygii</taxon>
        <taxon>Neopterygii</taxon>
        <taxon>Teleostei</taxon>
        <taxon>Neoteleostei</taxon>
        <taxon>Acanthomorphata</taxon>
        <taxon>Eupercaria</taxon>
        <taxon>Perciformes</taxon>
        <taxon>Cottioidei</taxon>
        <taxon>Cottales</taxon>
        <taxon>Liparidae</taxon>
        <taxon>Liparis</taxon>
    </lineage>
</organism>
<reference evidence="2 3" key="1">
    <citation type="submission" date="2019-03" db="EMBL/GenBank/DDBJ databases">
        <title>First draft genome of Liparis tanakae, snailfish: a comprehensive survey of snailfish specific genes.</title>
        <authorList>
            <person name="Kim W."/>
            <person name="Song I."/>
            <person name="Jeong J.-H."/>
            <person name="Kim D."/>
            <person name="Kim S."/>
            <person name="Ryu S."/>
            <person name="Song J.Y."/>
            <person name="Lee S.K."/>
        </authorList>
    </citation>
    <scope>NUCLEOTIDE SEQUENCE [LARGE SCALE GENOMIC DNA]</scope>
    <source>
        <tissue evidence="2">Muscle</tissue>
    </source>
</reference>
<gene>
    <name evidence="2" type="ORF">EYF80_040130</name>
</gene>
<sequence>MAAGMASVVSHSPPTQFMSRIGDGTQYVVYQHDLSGLEVKTFGTTTPTLVKKEQFPSDTQARAPATEGEAPHPSPASTSRQSQNRTPTLYVPSDLKTTWEKPQPRPLQRQ</sequence>
<proteinExistence type="predicted"/>
<comment type="caution">
    <text evidence="2">The sequence shown here is derived from an EMBL/GenBank/DDBJ whole genome shotgun (WGS) entry which is preliminary data.</text>
</comment>
<dbReference type="AlphaFoldDB" id="A0A4Z2G930"/>
<feature type="compositionally biased region" description="Polar residues" evidence="1">
    <location>
        <begin position="9"/>
        <end position="18"/>
    </location>
</feature>
<dbReference type="EMBL" id="SRLO01000646">
    <property type="protein sequence ID" value="TNN49680.1"/>
    <property type="molecule type" value="Genomic_DNA"/>
</dbReference>
<keyword evidence="3" id="KW-1185">Reference proteome</keyword>
<protein>
    <submittedName>
        <fullName evidence="2">Uncharacterized protein</fullName>
    </submittedName>
</protein>
<evidence type="ECO:0000256" key="1">
    <source>
        <dbReference type="SAM" id="MobiDB-lite"/>
    </source>
</evidence>
<accession>A0A4Z2G930</accession>
<feature type="region of interest" description="Disordered" evidence="1">
    <location>
        <begin position="46"/>
        <end position="110"/>
    </location>
</feature>
<name>A0A4Z2G930_9TELE</name>
<evidence type="ECO:0000313" key="3">
    <source>
        <dbReference type="Proteomes" id="UP000314294"/>
    </source>
</evidence>
<feature type="region of interest" description="Disordered" evidence="1">
    <location>
        <begin position="1"/>
        <end position="20"/>
    </location>
</feature>